<keyword evidence="2 6" id="KW-0547">Nucleotide-binding</keyword>
<dbReference type="GO" id="GO:0016887">
    <property type="term" value="F:ATP hydrolysis activity"/>
    <property type="evidence" value="ECO:0007669"/>
    <property type="project" value="InterPro"/>
</dbReference>
<sequence>MKCLHLKRLEIYGFKSFADRTEIVFERGITGVVGPNGSGKSNVADAVRWVLGEQSARTLRGTRMEDIIFNGTEKRKKLSMAEVTLVFDNVDGSLDMPYSELSVTRRIYRSGESEYLINGNSRRLKDVVALFQDTGIGKEGYSIIGQGRIGDILTPKSEERRVIFEEAAGVVKYKTRKEEAERKLGQTDQNLIRIEDILEELSGQVEPLREQSEAARRYLDLRDELKDLDINLFLHQNEQIQVRQQGLRETLADIEGQRTKGQEELASLAERYRLSREDLERMDGEILTLREQILELTRQTEAAEGESKVLDERRDNARIGREQLLGQIRETEDRLADLKKQQEEAAAHGGELEQKLAGEAAALEAHRQSTDALGEKVASEEVRLEAAKSEVIDNLNRLSNVKTRRERLLTMRDTLVQRQSELQTQQAERTQQEDQLKADMLAAEELLQEAKARLHELEKQRDRVKASGQEAEARAEHIRIRLKTVEQSAQQIASRLHVMEEMQKDREGYFGSIRNLMREAHRLPQGGAGIVGTVADLMRVPKTFEKAIEMALGASLQHVVTRREEDAKAAIDLLRERQFGRATFLPMTSVKGRTLNGGEKATLSGPGILGVASDLVEFDEAYRGIMENLLGRTVVVKDMDTGIQLMRRNRYAFRVVTLLGDTLNVGGSMTGGSQKSQYSSLLSRGRMIEELKEELSQTEKSLGDHRAKLTEMLAEAETVKSELAEIGEAWHQQDIAVARENERYQTAQGHYAEHLKGSEALRLEQERLSESLAEVVGELGEIESQQGVMERSDGTTRDDILRLQEAMNILRQEHTAALGMLGTLQAAHAGAARDLEAARRDVRRLLGERAENERTLARLQNELEARKDRMDEDSREREELARRIEASRATLWAVQTEVERRQQDRQKLALESEELERRQKELSGRLEELLERQYKTQSQLDRLESDLQNIHNRIWDDYELTYNTALPLRREDFKPSAASSRAGAIRREMRQMGDVNVNAIEEYKRVSQRFTDLTEQREDLVKAKEDLRSLIEELLGTMEVQFKEQFAKLNENFKETFVELFGGGTASLQLSDERDVLNCNIEIIAQPPGKKLQVLSLLSGGERSLTAAAILFAILRLKPTPFCILDEIEAALDDANIGNFVHFLKDYAKNTQFVVITHRKETMTACDALYGFSMEEKGVSRLMSVKLA</sequence>
<feature type="binding site" evidence="6">
    <location>
        <begin position="35"/>
        <end position="42"/>
    </location>
    <ligand>
        <name>ATP</name>
        <dbReference type="ChEBI" id="CHEBI:30616"/>
    </ligand>
</feature>
<evidence type="ECO:0000256" key="6">
    <source>
        <dbReference type="HAMAP-Rule" id="MF_01894"/>
    </source>
</evidence>
<name>A0A926HQ82_9FIRM</name>
<dbReference type="Gene3D" id="3.40.50.300">
    <property type="entry name" value="P-loop containing nucleotide triphosphate hydrolases"/>
    <property type="match status" value="2"/>
</dbReference>
<comment type="caution">
    <text evidence="8">The sequence shown here is derived from an EMBL/GenBank/DDBJ whole genome shotgun (WGS) entry which is preliminary data.</text>
</comment>
<feature type="coiled-coil region" evidence="6">
    <location>
        <begin position="251"/>
        <end position="348"/>
    </location>
</feature>
<dbReference type="AlphaFoldDB" id="A0A926HQ82"/>
<dbReference type="GO" id="GO:0007062">
    <property type="term" value="P:sister chromatid cohesion"/>
    <property type="evidence" value="ECO:0007669"/>
    <property type="project" value="InterPro"/>
</dbReference>
<proteinExistence type="inferred from homology"/>
<keyword evidence="5 6" id="KW-0238">DNA-binding</keyword>
<gene>
    <name evidence="6 8" type="primary">smc</name>
    <name evidence="8" type="ORF">H8696_03850</name>
</gene>
<keyword evidence="1 6" id="KW-0963">Cytoplasm</keyword>
<accession>A0A926HQ82</accession>
<dbReference type="GO" id="GO:0007059">
    <property type="term" value="P:chromosome segregation"/>
    <property type="evidence" value="ECO:0007669"/>
    <property type="project" value="UniProtKB-UniRule"/>
</dbReference>
<keyword evidence="3 6" id="KW-0067">ATP-binding</keyword>
<comment type="domain">
    <text evidence="6">Contains large globular domains required for ATP hydrolysis at each terminus and a third globular domain forming a flexible hinge near the middle of the molecule. These domains are separated by coiled-coil structures.</text>
</comment>
<dbReference type="GO" id="GO:0006260">
    <property type="term" value="P:DNA replication"/>
    <property type="evidence" value="ECO:0007669"/>
    <property type="project" value="UniProtKB-UniRule"/>
</dbReference>
<evidence type="ECO:0000256" key="5">
    <source>
        <dbReference type="ARBA" id="ARBA00023125"/>
    </source>
</evidence>
<dbReference type="Pfam" id="PF02463">
    <property type="entry name" value="SMC_N"/>
    <property type="match status" value="1"/>
</dbReference>
<dbReference type="Gene3D" id="1.20.1060.20">
    <property type="match status" value="1"/>
</dbReference>
<evidence type="ECO:0000256" key="3">
    <source>
        <dbReference type="ARBA" id="ARBA00022840"/>
    </source>
</evidence>
<dbReference type="GO" id="GO:0030261">
    <property type="term" value="P:chromosome condensation"/>
    <property type="evidence" value="ECO:0007669"/>
    <property type="project" value="InterPro"/>
</dbReference>
<organism evidence="8 9">
    <name type="scientific">Gehongia tenuis</name>
    <dbReference type="NCBI Taxonomy" id="2763655"/>
    <lineage>
        <taxon>Bacteria</taxon>
        <taxon>Bacillati</taxon>
        <taxon>Bacillota</taxon>
        <taxon>Clostridia</taxon>
        <taxon>Christensenellales</taxon>
        <taxon>Christensenellaceae</taxon>
        <taxon>Gehongia</taxon>
    </lineage>
</organism>
<reference evidence="8" key="1">
    <citation type="submission" date="2020-08" db="EMBL/GenBank/DDBJ databases">
        <title>Genome public.</title>
        <authorList>
            <person name="Liu C."/>
            <person name="Sun Q."/>
        </authorList>
    </citation>
    <scope>NUCLEOTIDE SEQUENCE</scope>
    <source>
        <strain evidence="8">NSJ-53</strain>
    </source>
</reference>
<dbReference type="FunFam" id="3.40.50.300:FF:000984">
    <property type="entry name" value="Chromosome partition protein Smc"/>
    <property type="match status" value="1"/>
</dbReference>
<dbReference type="Proteomes" id="UP000623172">
    <property type="component" value="Unassembled WGS sequence"/>
</dbReference>
<feature type="domain" description="SMC hinge" evidence="7">
    <location>
        <begin position="528"/>
        <end position="646"/>
    </location>
</feature>
<dbReference type="GO" id="GO:0005694">
    <property type="term" value="C:chromosome"/>
    <property type="evidence" value="ECO:0007669"/>
    <property type="project" value="InterPro"/>
</dbReference>
<dbReference type="InterPro" id="IPR024704">
    <property type="entry name" value="SMC"/>
</dbReference>
<dbReference type="InterPro" id="IPR027417">
    <property type="entry name" value="P-loop_NTPase"/>
</dbReference>
<evidence type="ECO:0000313" key="8">
    <source>
        <dbReference type="EMBL" id="MBC8530976.1"/>
    </source>
</evidence>
<dbReference type="NCBIfam" id="TIGR02168">
    <property type="entry name" value="SMC_prok_B"/>
    <property type="match status" value="1"/>
</dbReference>
<keyword evidence="9" id="KW-1185">Reference proteome</keyword>
<dbReference type="CDD" id="cd03278">
    <property type="entry name" value="ABC_SMC_barmotin"/>
    <property type="match status" value="2"/>
</dbReference>
<dbReference type="HAMAP" id="MF_01894">
    <property type="entry name" value="Smc_prok"/>
    <property type="match status" value="1"/>
</dbReference>
<dbReference type="PANTHER" id="PTHR43977">
    <property type="entry name" value="STRUCTURAL MAINTENANCE OF CHROMOSOMES PROTEIN 3"/>
    <property type="match status" value="1"/>
</dbReference>
<comment type="subcellular location">
    <subcellularLocation>
        <location evidence="6">Cytoplasm</location>
    </subcellularLocation>
</comment>
<feature type="coiled-coil region" evidence="6">
    <location>
        <begin position="170"/>
        <end position="197"/>
    </location>
</feature>
<evidence type="ECO:0000256" key="2">
    <source>
        <dbReference type="ARBA" id="ARBA00022741"/>
    </source>
</evidence>
<dbReference type="EMBL" id="JACRSR010000001">
    <property type="protein sequence ID" value="MBC8530976.1"/>
    <property type="molecule type" value="Genomic_DNA"/>
</dbReference>
<dbReference type="SUPFAM" id="SSF75553">
    <property type="entry name" value="Smc hinge domain"/>
    <property type="match status" value="1"/>
</dbReference>
<protein>
    <recommendedName>
        <fullName evidence="6">Chromosome partition protein Smc</fullName>
    </recommendedName>
</protein>
<dbReference type="InterPro" id="IPR003395">
    <property type="entry name" value="RecF/RecN/SMC_N"/>
</dbReference>
<comment type="function">
    <text evidence="6">Required for chromosome condensation and partitioning.</text>
</comment>
<dbReference type="Gene3D" id="3.30.70.1620">
    <property type="match status" value="1"/>
</dbReference>
<feature type="coiled-coil region" evidence="6">
    <location>
        <begin position="415"/>
        <end position="474"/>
    </location>
</feature>
<comment type="subunit">
    <text evidence="6">Homodimer.</text>
</comment>
<dbReference type="GO" id="GO:0005737">
    <property type="term" value="C:cytoplasm"/>
    <property type="evidence" value="ECO:0007669"/>
    <property type="project" value="UniProtKB-SubCell"/>
</dbReference>
<keyword evidence="4 6" id="KW-0175">Coiled coil</keyword>
<evidence type="ECO:0000256" key="1">
    <source>
        <dbReference type="ARBA" id="ARBA00022490"/>
    </source>
</evidence>
<dbReference type="SUPFAM" id="SSF52540">
    <property type="entry name" value="P-loop containing nucleoside triphosphate hydrolases"/>
    <property type="match status" value="1"/>
</dbReference>
<dbReference type="InterPro" id="IPR010935">
    <property type="entry name" value="SMC_hinge"/>
</dbReference>
<dbReference type="GO" id="GO:0005524">
    <property type="term" value="F:ATP binding"/>
    <property type="evidence" value="ECO:0007669"/>
    <property type="project" value="UniProtKB-UniRule"/>
</dbReference>
<dbReference type="InterPro" id="IPR011890">
    <property type="entry name" value="SMC_prok"/>
</dbReference>
<dbReference type="SMART" id="SM00968">
    <property type="entry name" value="SMC_hinge"/>
    <property type="match status" value="1"/>
</dbReference>
<evidence type="ECO:0000313" key="9">
    <source>
        <dbReference type="Proteomes" id="UP000623172"/>
    </source>
</evidence>
<dbReference type="GO" id="GO:0003677">
    <property type="term" value="F:DNA binding"/>
    <property type="evidence" value="ECO:0007669"/>
    <property type="project" value="UniProtKB-UniRule"/>
</dbReference>
<comment type="similarity">
    <text evidence="6">Belongs to the SMC family.</text>
</comment>
<feature type="coiled-coil region" evidence="6">
    <location>
        <begin position="835"/>
        <end position="946"/>
    </location>
</feature>
<dbReference type="PIRSF" id="PIRSF005719">
    <property type="entry name" value="SMC"/>
    <property type="match status" value="1"/>
</dbReference>
<dbReference type="Pfam" id="PF06470">
    <property type="entry name" value="SMC_hinge"/>
    <property type="match status" value="1"/>
</dbReference>
<evidence type="ECO:0000256" key="4">
    <source>
        <dbReference type="ARBA" id="ARBA00023054"/>
    </source>
</evidence>
<evidence type="ECO:0000259" key="7">
    <source>
        <dbReference type="SMART" id="SM00968"/>
    </source>
</evidence>
<dbReference type="InterPro" id="IPR036277">
    <property type="entry name" value="SMC_hinge_sf"/>
</dbReference>
<dbReference type="Gene3D" id="6.10.140.1720">
    <property type="match status" value="1"/>
</dbReference>